<organism evidence="2 3">
    <name type="scientific">Mariniblastus fucicola</name>
    <dbReference type="NCBI Taxonomy" id="980251"/>
    <lineage>
        <taxon>Bacteria</taxon>
        <taxon>Pseudomonadati</taxon>
        <taxon>Planctomycetota</taxon>
        <taxon>Planctomycetia</taxon>
        <taxon>Pirellulales</taxon>
        <taxon>Pirellulaceae</taxon>
        <taxon>Mariniblastus</taxon>
    </lineage>
</organism>
<proteinExistence type="predicted"/>
<evidence type="ECO:0000313" key="2">
    <source>
        <dbReference type="EMBL" id="QEG22282.1"/>
    </source>
</evidence>
<protein>
    <submittedName>
        <fullName evidence="2">Uncharacterized protein</fullName>
    </submittedName>
</protein>
<dbReference type="EMBL" id="CP042912">
    <property type="protein sequence ID" value="QEG22282.1"/>
    <property type="molecule type" value="Genomic_DNA"/>
</dbReference>
<evidence type="ECO:0000256" key="1">
    <source>
        <dbReference type="SAM" id="Phobius"/>
    </source>
</evidence>
<keyword evidence="1" id="KW-0472">Membrane</keyword>
<evidence type="ECO:0000313" key="3">
    <source>
        <dbReference type="Proteomes" id="UP000322214"/>
    </source>
</evidence>
<sequence>MANPHGTSPRLLGETIRERSWIPAFTCALSALVLVPLWFFSTIAVMSTLYEIDNPVGLGIYLAICMSSLPILMPLLAFGIAPALCGLSNGSVSMATIIHGLLLVVGSALIWFLPDLIKLNPSLGWMLLLYYCALFLFPPSLAASFAYSIVYNSTRKTQARLDAG</sequence>
<dbReference type="AlphaFoldDB" id="A0A5B9PBG7"/>
<accession>A0A5B9PBG7</accession>
<dbReference type="KEGG" id="mff:MFFC18_21580"/>
<reference evidence="2 3" key="1">
    <citation type="submission" date="2019-08" db="EMBL/GenBank/DDBJ databases">
        <title>Deep-cultivation of Planctomycetes and their phenomic and genomic characterization uncovers novel biology.</title>
        <authorList>
            <person name="Wiegand S."/>
            <person name="Jogler M."/>
            <person name="Boedeker C."/>
            <person name="Pinto D."/>
            <person name="Vollmers J."/>
            <person name="Rivas-Marin E."/>
            <person name="Kohn T."/>
            <person name="Peeters S.H."/>
            <person name="Heuer A."/>
            <person name="Rast P."/>
            <person name="Oberbeckmann S."/>
            <person name="Bunk B."/>
            <person name="Jeske O."/>
            <person name="Meyerdierks A."/>
            <person name="Storesund J.E."/>
            <person name="Kallscheuer N."/>
            <person name="Luecker S."/>
            <person name="Lage O.M."/>
            <person name="Pohl T."/>
            <person name="Merkel B.J."/>
            <person name="Hornburger P."/>
            <person name="Mueller R.-W."/>
            <person name="Bruemmer F."/>
            <person name="Labrenz M."/>
            <person name="Spormann A.M."/>
            <person name="Op den Camp H."/>
            <person name="Overmann J."/>
            <person name="Amann R."/>
            <person name="Jetten M.S.M."/>
            <person name="Mascher T."/>
            <person name="Medema M.H."/>
            <person name="Devos D.P."/>
            <person name="Kaster A.-K."/>
            <person name="Ovreas L."/>
            <person name="Rohde M."/>
            <person name="Galperin M.Y."/>
            <person name="Jogler C."/>
        </authorList>
    </citation>
    <scope>NUCLEOTIDE SEQUENCE [LARGE SCALE GENOMIC DNA]</scope>
    <source>
        <strain evidence="2 3">FC18</strain>
    </source>
</reference>
<name>A0A5B9PBG7_9BACT</name>
<feature type="transmembrane region" description="Helical" evidence="1">
    <location>
        <begin position="92"/>
        <end position="113"/>
    </location>
</feature>
<keyword evidence="1" id="KW-0812">Transmembrane</keyword>
<dbReference type="Proteomes" id="UP000322214">
    <property type="component" value="Chromosome"/>
</dbReference>
<keyword evidence="1" id="KW-1133">Transmembrane helix</keyword>
<dbReference type="STRING" id="980251.GCA_001642875_03615"/>
<gene>
    <name evidence="2" type="ORF">MFFC18_21580</name>
</gene>
<keyword evidence="3" id="KW-1185">Reference proteome</keyword>
<feature type="transmembrane region" description="Helical" evidence="1">
    <location>
        <begin position="21"/>
        <end position="46"/>
    </location>
</feature>
<feature type="transmembrane region" description="Helical" evidence="1">
    <location>
        <begin position="125"/>
        <end position="150"/>
    </location>
</feature>
<feature type="transmembrane region" description="Helical" evidence="1">
    <location>
        <begin position="58"/>
        <end position="80"/>
    </location>
</feature>